<dbReference type="Gene3D" id="2.60.120.260">
    <property type="entry name" value="Galactose-binding domain-like"/>
    <property type="match status" value="1"/>
</dbReference>
<evidence type="ECO:0000313" key="10">
    <source>
        <dbReference type="EMBL" id="KEO74304.1"/>
    </source>
</evidence>
<dbReference type="Pfam" id="PF16355">
    <property type="entry name" value="DUF4982"/>
    <property type="match status" value="1"/>
</dbReference>
<dbReference type="InterPro" id="IPR006102">
    <property type="entry name" value="Ig-like_GH2"/>
</dbReference>
<reference evidence="10 11" key="1">
    <citation type="submission" date="2014-04" db="EMBL/GenBank/DDBJ databases">
        <title>Characterization and application of a salt tolerant electro-active bacterium.</title>
        <authorList>
            <person name="Yang L."/>
            <person name="Wei S."/>
            <person name="Tay Q.X.M."/>
        </authorList>
    </citation>
    <scope>NUCLEOTIDE SEQUENCE [LARGE SCALE GENOMIC DNA]</scope>
    <source>
        <strain evidence="10 11">LY1</strain>
    </source>
</reference>
<comment type="caution">
    <text evidence="10">The sequence shown here is derived from an EMBL/GenBank/DDBJ whole genome shotgun (WGS) entry which is preliminary data.</text>
</comment>
<evidence type="ECO:0000259" key="9">
    <source>
        <dbReference type="Pfam" id="PF18565"/>
    </source>
</evidence>
<dbReference type="InterPro" id="IPR048229">
    <property type="entry name" value="GalB-like"/>
</dbReference>
<dbReference type="SUPFAM" id="SSF49303">
    <property type="entry name" value="beta-Galactosidase/glucuronidase domain"/>
    <property type="match status" value="1"/>
</dbReference>
<evidence type="ECO:0000259" key="5">
    <source>
        <dbReference type="Pfam" id="PF00703"/>
    </source>
</evidence>
<dbReference type="Pfam" id="PF02836">
    <property type="entry name" value="Glyco_hydro_2_C"/>
    <property type="match status" value="1"/>
</dbReference>
<evidence type="ECO:0000256" key="4">
    <source>
        <dbReference type="SAM" id="SignalP"/>
    </source>
</evidence>
<dbReference type="InterPro" id="IPR032311">
    <property type="entry name" value="DUF4982"/>
</dbReference>
<dbReference type="SUPFAM" id="SSF49785">
    <property type="entry name" value="Galactose-binding domain-like"/>
    <property type="match status" value="1"/>
</dbReference>
<dbReference type="InterPro" id="IPR051913">
    <property type="entry name" value="GH2_Domain-Containing"/>
</dbReference>
<dbReference type="GO" id="GO:0005975">
    <property type="term" value="P:carbohydrate metabolic process"/>
    <property type="evidence" value="ECO:0007669"/>
    <property type="project" value="InterPro"/>
</dbReference>
<accession>A0A074KZF8</accession>
<evidence type="ECO:0000313" key="11">
    <source>
        <dbReference type="Proteomes" id="UP000027821"/>
    </source>
</evidence>
<dbReference type="STRING" id="1048983.EL17_09235"/>
<dbReference type="Proteomes" id="UP000027821">
    <property type="component" value="Unassembled WGS sequence"/>
</dbReference>
<evidence type="ECO:0000256" key="1">
    <source>
        <dbReference type="ARBA" id="ARBA00007401"/>
    </source>
</evidence>
<dbReference type="OrthoDB" id="857501at2"/>
<dbReference type="Pfam" id="PF02837">
    <property type="entry name" value="Glyco_hydro_2_N"/>
    <property type="match status" value="1"/>
</dbReference>
<feature type="domain" description="Glycoside hydrolase family 2 catalytic" evidence="6">
    <location>
        <begin position="303"/>
        <end position="480"/>
    </location>
</feature>
<dbReference type="EMBL" id="JMIH01000016">
    <property type="protein sequence ID" value="KEO74304.1"/>
    <property type="molecule type" value="Genomic_DNA"/>
</dbReference>
<dbReference type="Gene3D" id="2.60.40.10">
    <property type="entry name" value="Immunoglobulins"/>
    <property type="match status" value="3"/>
</dbReference>
<feature type="chain" id="PRO_5001695559" evidence="4">
    <location>
        <begin position="25"/>
        <end position="806"/>
    </location>
</feature>
<protein>
    <submittedName>
        <fullName evidence="10">Glycoside hydrolase</fullName>
    </submittedName>
</protein>
<dbReference type="Pfam" id="PF00703">
    <property type="entry name" value="Glyco_hydro_2"/>
    <property type="match status" value="1"/>
</dbReference>
<keyword evidence="11" id="KW-1185">Reference proteome</keyword>
<sequence length="806" mass="92374">MAKPILIIAALLLFFSSCQQQKQANRQQLDFNKCWHFQLGDHPDAVDMEYDSESWRKLTLPHDWSIEGEFSKEHPTTPEGGALPAGMGWYRKTFSLPESDSFKTVWIEFDGIYRNSEIWINGHYLGIRPNGYSSFQHELSPHLNYGEEANVIAVKVDNSQQPNSRWYTGSGIYRNVRLIKTGKVHVDHWGTFITTPKITESSSNINLQLTIKNQSNENRQVRVLTTILDGDNNKVASMESDHQMENDSTLTFDQNLDLADPVLWDVDRPYMYSALTQIYDGNELLDDYRTPFGIRYFDFHPEKGFSLNGKPMKILGVCNHHDLGALGAAVNERAIERQLEILKEMGVNAIRTAHNPPAPELLDLCDRMGFIVQDEAFDEWKKRKAKEGYHKDWDEWHKQDLEDMIRRDRNHPSIFMWSIGNEIREQFDSTGITITRELVSIVKNLDTTRPVTCALTENEPDKNFIYQSGALDLLGFNYKHRDYEKFPEWYPGEKLIATENMSALATRGEYFFPSDSIMRWPEAHDKPLVTGKDDYTVSAFDQVSAYWGSTHEETWTTIKNQDFMSGLFVWTGFDYLGEPIPYPYPARSSYFGIIDLAGFPKDAFYMYKSEWTNTPTLHLFPHWNWEEGKEVDVWAYYNQADEVELFLNDKSVGKRKKEGDDLNVMWRLPYEKGTIRAVSRKDGKTVLEREIQTAGKAAKIHLEADRSDIKADGKDLSFITVSIRDKNGNIVPNADDLVTFEVEGNGFIAGVDNGYQASLEPFKANYRKAFRGKCLVIVQATENPGPITLKANAEGISSSEITVNVQ</sequence>
<dbReference type="InterPro" id="IPR023232">
    <property type="entry name" value="Glyco_hydro_2_AS"/>
</dbReference>
<dbReference type="PANTHER" id="PTHR42732">
    <property type="entry name" value="BETA-GALACTOSIDASE"/>
    <property type="match status" value="1"/>
</dbReference>
<evidence type="ECO:0000256" key="2">
    <source>
        <dbReference type="ARBA" id="ARBA00022801"/>
    </source>
</evidence>
<organism evidence="10 11">
    <name type="scientific">Anditalea andensis</name>
    <dbReference type="NCBI Taxonomy" id="1048983"/>
    <lineage>
        <taxon>Bacteria</taxon>
        <taxon>Pseudomonadati</taxon>
        <taxon>Bacteroidota</taxon>
        <taxon>Cytophagia</taxon>
        <taxon>Cytophagales</taxon>
        <taxon>Cytophagaceae</taxon>
        <taxon>Anditalea</taxon>
    </lineage>
</organism>
<dbReference type="NCBIfam" id="NF041463">
    <property type="entry name" value="GalB"/>
    <property type="match status" value="1"/>
</dbReference>
<dbReference type="Gene3D" id="3.20.20.80">
    <property type="entry name" value="Glycosidases"/>
    <property type="match status" value="1"/>
</dbReference>
<dbReference type="InterPro" id="IPR008979">
    <property type="entry name" value="Galactose-bd-like_sf"/>
</dbReference>
<dbReference type="InterPro" id="IPR008964">
    <property type="entry name" value="Invasin/intimin_cell_adhesion"/>
</dbReference>
<keyword evidence="2 10" id="KW-0378">Hydrolase</keyword>
<dbReference type="InterPro" id="IPR006103">
    <property type="entry name" value="Glyco_hydro_2_cat"/>
</dbReference>
<feature type="domain" description="DUF4982" evidence="8">
    <location>
        <begin position="628"/>
        <end position="686"/>
    </location>
</feature>
<dbReference type="PROSITE" id="PS00608">
    <property type="entry name" value="GLYCOSYL_HYDROL_F2_2"/>
    <property type="match status" value="1"/>
</dbReference>
<dbReference type="GO" id="GO:0004553">
    <property type="term" value="F:hydrolase activity, hydrolyzing O-glycosyl compounds"/>
    <property type="evidence" value="ECO:0007669"/>
    <property type="project" value="InterPro"/>
</dbReference>
<name>A0A074KZF8_9BACT</name>
<dbReference type="PANTHER" id="PTHR42732:SF1">
    <property type="entry name" value="BETA-MANNOSIDASE"/>
    <property type="match status" value="1"/>
</dbReference>
<evidence type="ECO:0000259" key="6">
    <source>
        <dbReference type="Pfam" id="PF02836"/>
    </source>
</evidence>
<evidence type="ECO:0000256" key="3">
    <source>
        <dbReference type="ARBA" id="ARBA00023295"/>
    </source>
</evidence>
<feature type="domain" description="Glycoside hydrolase family 2" evidence="9">
    <location>
        <begin position="700"/>
        <end position="802"/>
    </location>
</feature>
<dbReference type="SUPFAM" id="SSF51445">
    <property type="entry name" value="(Trans)glycosidases"/>
    <property type="match status" value="1"/>
</dbReference>
<gene>
    <name evidence="10" type="ORF">EL17_09235</name>
</gene>
<feature type="domain" description="Glycosyl hydrolases family 2 sugar binding" evidence="7">
    <location>
        <begin position="32"/>
        <end position="181"/>
    </location>
</feature>
<dbReference type="InterPro" id="IPR013783">
    <property type="entry name" value="Ig-like_fold"/>
</dbReference>
<proteinExistence type="inferred from homology"/>
<dbReference type="PRINTS" id="PR00132">
    <property type="entry name" value="GLHYDRLASE2"/>
</dbReference>
<dbReference type="SUPFAM" id="SSF49373">
    <property type="entry name" value="Invasin/intimin cell-adhesion fragments"/>
    <property type="match status" value="1"/>
</dbReference>
<dbReference type="InterPro" id="IPR036156">
    <property type="entry name" value="Beta-gal/glucu_dom_sf"/>
</dbReference>
<dbReference type="InterPro" id="IPR006101">
    <property type="entry name" value="Glyco_hydro_2"/>
</dbReference>
<dbReference type="InterPro" id="IPR006104">
    <property type="entry name" value="Glyco_hydro_2_N"/>
</dbReference>
<dbReference type="Pfam" id="PF18565">
    <property type="entry name" value="Glyco_hydro2_C5"/>
    <property type="match status" value="1"/>
</dbReference>
<dbReference type="RefSeq" id="WP_035073334.1">
    <property type="nucleotide sequence ID" value="NZ_JMIH01000016.1"/>
</dbReference>
<keyword evidence="3" id="KW-0326">Glycosidase</keyword>
<dbReference type="PROSITE" id="PS51257">
    <property type="entry name" value="PROKAR_LIPOPROTEIN"/>
    <property type="match status" value="1"/>
</dbReference>
<dbReference type="InterPro" id="IPR017853">
    <property type="entry name" value="GH"/>
</dbReference>
<dbReference type="eggNOG" id="COG3250">
    <property type="taxonomic scope" value="Bacteria"/>
</dbReference>
<evidence type="ECO:0000259" key="8">
    <source>
        <dbReference type="Pfam" id="PF16355"/>
    </source>
</evidence>
<dbReference type="AlphaFoldDB" id="A0A074KZF8"/>
<feature type="signal peptide" evidence="4">
    <location>
        <begin position="1"/>
        <end position="24"/>
    </location>
</feature>
<dbReference type="InterPro" id="IPR040605">
    <property type="entry name" value="Glyco_hydro2_dom5"/>
</dbReference>
<keyword evidence="4" id="KW-0732">Signal</keyword>
<comment type="similarity">
    <text evidence="1">Belongs to the glycosyl hydrolase 2 family.</text>
</comment>
<evidence type="ECO:0000259" key="7">
    <source>
        <dbReference type="Pfam" id="PF02837"/>
    </source>
</evidence>
<feature type="domain" description="Glycoside hydrolase family 2 immunoglobulin-like beta-sandwich" evidence="5">
    <location>
        <begin position="191"/>
        <end position="295"/>
    </location>
</feature>